<evidence type="ECO:0000313" key="2">
    <source>
        <dbReference type="EMBL" id="MQY11359.1"/>
    </source>
</evidence>
<dbReference type="AlphaFoldDB" id="A0A7K0CD19"/>
<dbReference type="Proteomes" id="UP000466345">
    <property type="component" value="Unassembled WGS sequence"/>
</dbReference>
<sequence length="85" mass="9389">MLLASATVVGALWVLLFLLVARRRRTARGAGAAYLQVLDEVFHPSGRQVQEQRERQSQLRDDEGDGAPPRHSTVDLDAGRAVIRP</sequence>
<gene>
    <name evidence="2" type="ORF">SRB5_14750</name>
</gene>
<dbReference type="EMBL" id="WEGJ01000003">
    <property type="protein sequence ID" value="MQY11359.1"/>
    <property type="molecule type" value="Genomic_DNA"/>
</dbReference>
<feature type="compositionally biased region" description="Basic and acidic residues" evidence="1">
    <location>
        <begin position="50"/>
        <end position="61"/>
    </location>
</feature>
<proteinExistence type="predicted"/>
<dbReference type="InterPro" id="IPR045684">
    <property type="entry name" value="DUF6191"/>
</dbReference>
<dbReference type="Pfam" id="PF19690">
    <property type="entry name" value="DUF6191"/>
    <property type="match status" value="1"/>
</dbReference>
<protein>
    <submittedName>
        <fullName evidence="2">Uncharacterized protein</fullName>
    </submittedName>
</protein>
<comment type="caution">
    <text evidence="2">The sequence shown here is derived from an EMBL/GenBank/DDBJ whole genome shotgun (WGS) entry which is preliminary data.</text>
</comment>
<evidence type="ECO:0000256" key="1">
    <source>
        <dbReference type="SAM" id="MobiDB-lite"/>
    </source>
</evidence>
<feature type="region of interest" description="Disordered" evidence="1">
    <location>
        <begin position="46"/>
        <end position="85"/>
    </location>
</feature>
<name>A0A7K0CD19_9ACTN</name>
<accession>A0A7K0CD19</accession>
<evidence type="ECO:0000313" key="3">
    <source>
        <dbReference type="Proteomes" id="UP000466345"/>
    </source>
</evidence>
<dbReference type="RefSeq" id="WP_153450623.1">
    <property type="nucleotide sequence ID" value="NZ_WEGJ01000003.1"/>
</dbReference>
<reference evidence="2 3" key="1">
    <citation type="submission" date="2019-10" db="EMBL/GenBank/DDBJ databases">
        <title>Streptomyces smaragdinus sp. nov. and Streptomyces fabii sp. nov., isolated from the gut of fungus growing-termite Macrotermes natalensis.</title>
        <authorList>
            <person name="Schwitalla J."/>
            <person name="Benndorf R."/>
            <person name="Martin K."/>
            <person name="De Beer W."/>
            <person name="Kaster A.-K."/>
            <person name="Vollmers J."/>
            <person name="Poulsen M."/>
            <person name="Beemelmanns C."/>
        </authorList>
    </citation>
    <scope>NUCLEOTIDE SEQUENCE [LARGE SCALE GENOMIC DNA]</scope>
    <source>
        <strain evidence="2 3">RB5</strain>
    </source>
</reference>
<organism evidence="2 3">
    <name type="scientific">Streptomyces smaragdinus</name>
    <dbReference type="NCBI Taxonomy" id="2585196"/>
    <lineage>
        <taxon>Bacteria</taxon>
        <taxon>Bacillati</taxon>
        <taxon>Actinomycetota</taxon>
        <taxon>Actinomycetes</taxon>
        <taxon>Kitasatosporales</taxon>
        <taxon>Streptomycetaceae</taxon>
        <taxon>Streptomyces</taxon>
    </lineage>
</organism>
<keyword evidence="3" id="KW-1185">Reference proteome</keyword>